<evidence type="ECO:0000313" key="11">
    <source>
        <dbReference type="Proteomes" id="UP000077202"/>
    </source>
</evidence>
<feature type="transmembrane region" description="Helical" evidence="7">
    <location>
        <begin position="608"/>
        <end position="626"/>
    </location>
</feature>
<feature type="transmembrane region" description="Helical" evidence="7">
    <location>
        <begin position="633"/>
        <end position="650"/>
    </location>
</feature>
<feature type="region of interest" description="Disordered" evidence="6">
    <location>
        <begin position="459"/>
        <end position="491"/>
    </location>
</feature>
<gene>
    <name evidence="10" type="ORF">AXG93_1615s1100</name>
    <name evidence="9" type="ORF">Mp_3g16900</name>
</gene>
<keyword evidence="11" id="KW-1185">Reference proteome</keyword>
<evidence type="ECO:0000256" key="4">
    <source>
        <dbReference type="ARBA" id="ARBA00022989"/>
    </source>
</evidence>
<keyword evidence="5 7" id="KW-0472">Membrane</keyword>
<feature type="transmembrane region" description="Helical" evidence="7">
    <location>
        <begin position="565"/>
        <end position="588"/>
    </location>
</feature>
<keyword evidence="2" id="KW-1003">Cell membrane</keyword>
<dbReference type="AlphaFoldDB" id="A0A176VUM2"/>
<evidence type="ECO:0000256" key="5">
    <source>
        <dbReference type="ARBA" id="ARBA00023136"/>
    </source>
</evidence>
<sequence length="1005" mass="110241">MHLTYEKRFWSRAGEALRTGFACLLVGIMLEYVPAVKDLMVVSVLSYVIAVLVSGPTLGTVIHNALGLLAVAVPGLLSTLIVLQVLRPPISKVTAVACIGVSSYFITYLSNTNLLGRKSALAQVSIVYIYAHYDSGMNVVTFPLRMIGPDILGVAMGIVATLIPFPRLAVWEVRSSAKSAARGTSEVLNSVVSAFSAADASSFGSMYLHSKMLAKASREILATLKTKQINLTWEPGSKRTRSSLKRTTKILSGLNQHLTGMEMAMESGHFLQAPATLRTLLRSPLEKVVAVSKALLQCGAKMAELDPSERKLHKHRLLDEAKAVQNLFDQALSDARRKAFYEGGAIEGEGPRAPEIQRVNGNANGHGGGGGGEGILWIDHRESGDSGYVKRKFRGRVSSYFFLFNMQLYLSEALNLVDTDHNTATKMHQIAMFGPSMPDLEESIHGRTSALESMGLSRAVGQAPSSNGGGAGGEEAPSPSPDGKESGNRRRSAAIFSEDAVVVEDQRLVSLKRQCSHRHGVLPSKLKKGTAPVNPSAVSRFFSKAHEILHKCGASRAQARRSFKIALSMVMAATFGNLIVSQEAHSFWATVTVGFIIGNYQGGSWRISSLRLQGTVLGAIYGYLALRVSKNHSWANLLALIPWVVLSSFVRYSTAYGYSGLVSAFTAAVLILGGFENDIRKYAMDRITETFVGVLSFVFVETVVFPERAVLLVRKELVSSLIGLRDCVAAIVAVYTEQECLDCRSIAVHEIKELEQQLRASFVKQSALRAEACLEPDLWFVPFPGEVYSNLIAIEGRMLDLLFFMVCSLHATTEDCLTEQMQKLLEPLRTSLTALQEEVLSTIDSLQQVLQLKVQGTGKWSRMKEFLKDLKRGSSFNSDVEDQQQQQEQQPPHPLLVLNHPYRHVDGSPLNLKSTMDRFEQSFEDTVEDLIASTKLLPGAPIISNSVMLSFGSLTFSLHSLLRETVQLEKAVHELVQAENPWSVLDFWDTYSVTQLWEQHSSVKA</sequence>
<dbReference type="Proteomes" id="UP001162541">
    <property type="component" value="Chromosome 3"/>
</dbReference>
<feature type="transmembrane region" description="Helical" evidence="7">
    <location>
        <begin position="687"/>
        <end position="705"/>
    </location>
</feature>
<feature type="transmembrane region" description="Helical" evidence="7">
    <location>
        <begin position="40"/>
        <end position="59"/>
    </location>
</feature>
<feature type="transmembrane region" description="Helical" evidence="7">
    <location>
        <begin position="656"/>
        <end position="675"/>
    </location>
</feature>
<reference evidence="10 11" key="1">
    <citation type="submission" date="2016-03" db="EMBL/GenBank/DDBJ databases">
        <title>Mechanisms controlling the formation of the plant cell surface in tip-growing cells are functionally conserved among land plants.</title>
        <authorList>
            <person name="Honkanen S."/>
            <person name="Jones V.A."/>
            <person name="Morieri G."/>
            <person name="Champion C."/>
            <person name="Hetherington A.J."/>
            <person name="Kelly S."/>
            <person name="Saint-Marcoux D."/>
            <person name="Proust H."/>
            <person name="Prescott H."/>
            <person name="Dolan L."/>
        </authorList>
    </citation>
    <scope>NUCLEOTIDE SEQUENCE [LARGE SCALE GENOMIC DNA]</scope>
    <source>
        <strain evidence="11">cv. Tak-1 and cv. Tak-2</strain>
        <tissue evidence="10">Whole gametophyte</tissue>
    </source>
</reference>
<dbReference type="GO" id="GO:0005886">
    <property type="term" value="C:plasma membrane"/>
    <property type="evidence" value="ECO:0007669"/>
    <property type="project" value="UniProtKB-SubCell"/>
</dbReference>
<evidence type="ECO:0000256" key="1">
    <source>
        <dbReference type="ARBA" id="ARBA00004651"/>
    </source>
</evidence>
<evidence type="ECO:0000313" key="12">
    <source>
        <dbReference type="Proteomes" id="UP001162541"/>
    </source>
</evidence>
<evidence type="ECO:0000256" key="2">
    <source>
        <dbReference type="ARBA" id="ARBA00022475"/>
    </source>
</evidence>
<dbReference type="PANTHER" id="PTHR30509">
    <property type="entry name" value="P-HYDROXYBENZOIC ACID EFFLUX PUMP SUBUNIT-RELATED"/>
    <property type="match status" value="1"/>
</dbReference>
<keyword evidence="3 7" id="KW-0812">Transmembrane</keyword>
<feature type="domain" description="Integral membrane bound transporter" evidence="8">
    <location>
        <begin position="581"/>
        <end position="698"/>
    </location>
</feature>
<dbReference type="PANTHER" id="PTHR30509:SF9">
    <property type="entry name" value="MULTIDRUG RESISTANCE PROTEIN MDTO"/>
    <property type="match status" value="1"/>
</dbReference>
<name>A0A176VUM2_MARPO</name>
<dbReference type="EMBL" id="AP019868">
    <property type="protein sequence ID" value="BBN05907.1"/>
    <property type="molecule type" value="Genomic_DNA"/>
</dbReference>
<reference evidence="12" key="3">
    <citation type="journal article" date="2020" name="Curr. Biol.">
        <title>Chromatin organization in early land plants reveals an ancestral association between H3K27me3, transposons, and constitutive heterochromatin.</title>
        <authorList>
            <person name="Montgomery S.A."/>
            <person name="Tanizawa Y."/>
            <person name="Galik B."/>
            <person name="Wang N."/>
            <person name="Ito T."/>
            <person name="Mochizuki T."/>
            <person name="Akimcheva S."/>
            <person name="Bowman J.L."/>
            <person name="Cognat V."/>
            <person name="Marechal-Drouard L."/>
            <person name="Ekker H."/>
            <person name="Hong S.F."/>
            <person name="Kohchi T."/>
            <person name="Lin S.S."/>
            <person name="Liu L.D."/>
            <person name="Nakamura Y."/>
            <person name="Valeeva L.R."/>
            <person name="Shakirov E.V."/>
            <person name="Shippen D.E."/>
            <person name="Wei W.L."/>
            <person name="Yagura M."/>
            <person name="Yamaoka S."/>
            <person name="Yamato K.T."/>
            <person name="Liu C."/>
            <person name="Berger F."/>
        </authorList>
    </citation>
    <scope>NUCLEOTIDE SEQUENCE [LARGE SCALE GENOMIC DNA]</scope>
    <source>
        <strain evidence="12">Tak-1</strain>
    </source>
</reference>
<reference evidence="9" key="2">
    <citation type="journal article" date="2019" name="Curr. Biol.">
        <title>Chromatin organization in early land plants reveals an ancestral association between H3K27me3, transposons, and constitutive heterochromatin.</title>
        <authorList>
            <person name="Montgomery S.A."/>
            <person name="Tanizawa Y."/>
            <person name="Galik B."/>
            <person name="Wang N."/>
            <person name="Ito T."/>
            <person name="Mochizuki T."/>
            <person name="Akimcheva S."/>
            <person name="Bowman J."/>
            <person name="Cognat V."/>
            <person name="Drouard L."/>
            <person name="Ekker H."/>
            <person name="Houng S."/>
            <person name="Kohchi T."/>
            <person name="Lin S."/>
            <person name="Liu L.D."/>
            <person name="Nakamura Y."/>
            <person name="Valeeva L.R."/>
            <person name="Shakirov E.V."/>
            <person name="Shippen D.E."/>
            <person name="Wei W."/>
            <person name="Yagura M."/>
            <person name="Yamaoka S."/>
            <person name="Yamato K.T."/>
            <person name="Liu C."/>
            <person name="Berger F."/>
        </authorList>
    </citation>
    <scope>NUCLEOTIDE SEQUENCE [LARGE SCALE GENOMIC DNA]</scope>
    <source>
        <strain evidence="9">Tak-1</strain>
    </source>
</reference>
<feature type="transmembrane region" description="Helical" evidence="7">
    <location>
        <begin position="151"/>
        <end position="170"/>
    </location>
</feature>
<organism evidence="10 11">
    <name type="scientific">Marchantia polymorpha subsp. ruderalis</name>
    <dbReference type="NCBI Taxonomy" id="1480154"/>
    <lineage>
        <taxon>Eukaryota</taxon>
        <taxon>Viridiplantae</taxon>
        <taxon>Streptophyta</taxon>
        <taxon>Embryophyta</taxon>
        <taxon>Marchantiophyta</taxon>
        <taxon>Marchantiopsida</taxon>
        <taxon>Marchantiidae</taxon>
        <taxon>Marchantiales</taxon>
        <taxon>Marchantiaceae</taxon>
        <taxon>Marchantia</taxon>
    </lineage>
</organism>
<keyword evidence="4 7" id="KW-1133">Transmembrane helix</keyword>
<dbReference type="InterPro" id="IPR049453">
    <property type="entry name" value="Memb_transporter_dom"/>
</dbReference>
<feature type="transmembrane region" description="Helical" evidence="7">
    <location>
        <begin position="93"/>
        <end position="110"/>
    </location>
</feature>
<evidence type="ECO:0000259" key="8">
    <source>
        <dbReference type="Pfam" id="PF13515"/>
    </source>
</evidence>
<comment type="subcellular location">
    <subcellularLocation>
        <location evidence="1">Cell membrane</location>
        <topology evidence="1">Multi-pass membrane protein</topology>
    </subcellularLocation>
</comment>
<evidence type="ECO:0000313" key="9">
    <source>
        <dbReference type="EMBL" id="BBN05907.1"/>
    </source>
</evidence>
<evidence type="ECO:0000256" key="7">
    <source>
        <dbReference type="SAM" id="Phobius"/>
    </source>
</evidence>
<feature type="transmembrane region" description="Helical" evidence="7">
    <location>
        <begin position="16"/>
        <end position="33"/>
    </location>
</feature>
<evidence type="ECO:0000256" key="6">
    <source>
        <dbReference type="SAM" id="MobiDB-lite"/>
    </source>
</evidence>
<evidence type="ECO:0000256" key="3">
    <source>
        <dbReference type="ARBA" id="ARBA00022692"/>
    </source>
</evidence>
<dbReference type="EMBL" id="LVLJ01002594">
    <property type="protein sequence ID" value="OAE24457.1"/>
    <property type="molecule type" value="Genomic_DNA"/>
</dbReference>
<protein>
    <recommendedName>
        <fullName evidence="8">Integral membrane bound transporter domain-containing protein</fullName>
    </recommendedName>
</protein>
<accession>A0A176VUM2</accession>
<evidence type="ECO:0000313" key="10">
    <source>
        <dbReference type="EMBL" id="OAE24457.1"/>
    </source>
</evidence>
<feature type="transmembrane region" description="Helical" evidence="7">
    <location>
        <begin position="65"/>
        <end position="86"/>
    </location>
</feature>
<dbReference type="Proteomes" id="UP000077202">
    <property type="component" value="Unassembled WGS sequence"/>
</dbReference>
<proteinExistence type="predicted"/>
<dbReference type="Pfam" id="PF13515">
    <property type="entry name" value="FUSC_2"/>
    <property type="match status" value="1"/>
</dbReference>